<evidence type="ECO:0000256" key="1">
    <source>
        <dbReference type="SAM" id="MobiDB-lite"/>
    </source>
</evidence>
<feature type="compositionally biased region" description="Low complexity" evidence="1">
    <location>
        <begin position="296"/>
        <end position="312"/>
    </location>
</feature>
<dbReference type="Proteomes" id="UP000036681">
    <property type="component" value="Unplaced"/>
</dbReference>
<dbReference type="AlphaFoldDB" id="A0A0M3IC01"/>
<proteinExistence type="predicted"/>
<protein>
    <submittedName>
        <fullName evidence="3">Major sperm protein</fullName>
    </submittedName>
</protein>
<evidence type="ECO:0000313" key="3">
    <source>
        <dbReference type="WBParaSite" id="ALUE_0001533401-mRNA-1"/>
    </source>
</evidence>
<name>A0A0M3IC01_ASCLU</name>
<sequence>MANEEDVGFVLDIVSLAAVDNNDCVVFRQQEGIDSVASAIILVGNPTKITYIPGGESAGKLREEQWFAVHCIASTDRNKSARQCWDENDPQSHKIKRLRAKFETARKNESSSIMDKGLLSSRIETASSDSSNGERSARKCESTLHCVPSKSIHFEAVKGRNMKRLFTTMSFVNSTKVRRAVQVFCPLDPEFKGFHVETFAVDPRSQYDLTMCFLPSRSFREQAKVTKPYIIVTHIEAADSSKSAKEIWEEHNKTPNAKCAVKRIPIEYDDSALDALLNEHEIDKRYILTRSDSEKNNSSADSNSGSSDDQQSIPSSVDTDLKQNAAVKDGDEKFTRKRKEEMTGVDAFERSIRDNCDADQHAEENNNGQRESDELDPASRPSNTHK</sequence>
<evidence type="ECO:0000313" key="2">
    <source>
        <dbReference type="Proteomes" id="UP000036681"/>
    </source>
</evidence>
<organism evidence="2 3">
    <name type="scientific">Ascaris lumbricoides</name>
    <name type="common">Giant roundworm</name>
    <dbReference type="NCBI Taxonomy" id="6252"/>
    <lineage>
        <taxon>Eukaryota</taxon>
        <taxon>Metazoa</taxon>
        <taxon>Ecdysozoa</taxon>
        <taxon>Nematoda</taxon>
        <taxon>Chromadorea</taxon>
        <taxon>Rhabditida</taxon>
        <taxon>Spirurina</taxon>
        <taxon>Ascaridomorpha</taxon>
        <taxon>Ascaridoidea</taxon>
        <taxon>Ascarididae</taxon>
        <taxon>Ascaris</taxon>
    </lineage>
</organism>
<accession>A0A0M3IC01</accession>
<feature type="region of interest" description="Disordered" evidence="1">
    <location>
        <begin position="288"/>
        <end position="386"/>
    </location>
</feature>
<reference evidence="3" key="1">
    <citation type="submission" date="2017-02" db="UniProtKB">
        <authorList>
            <consortium name="WormBaseParasite"/>
        </authorList>
    </citation>
    <scope>IDENTIFICATION</scope>
</reference>
<keyword evidence="2" id="KW-1185">Reference proteome</keyword>
<dbReference type="WBParaSite" id="ALUE_0001533401-mRNA-1">
    <property type="protein sequence ID" value="ALUE_0001533401-mRNA-1"/>
    <property type="gene ID" value="ALUE_0001533401"/>
</dbReference>
<feature type="compositionally biased region" description="Basic and acidic residues" evidence="1">
    <location>
        <begin position="328"/>
        <end position="364"/>
    </location>
</feature>